<evidence type="ECO:0000313" key="3">
    <source>
        <dbReference type="Proteomes" id="UP001151760"/>
    </source>
</evidence>
<name>A0ABQ4Y7M3_9ASTR</name>
<organism evidence="2 3">
    <name type="scientific">Tanacetum coccineum</name>
    <dbReference type="NCBI Taxonomy" id="301880"/>
    <lineage>
        <taxon>Eukaryota</taxon>
        <taxon>Viridiplantae</taxon>
        <taxon>Streptophyta</taxon>
        <taxon>Embryophyta</taxon>
        <taxon>Tracheophyta</taxon>
        <taxon>Spermatophyta</taxon>
        <taxon>Magnoliopsida</taxon>
        <taxon>eudicotyledons</taxon>
        <taxon>Gunneridae</taxon>
        <taxon>Pentapetalae</taxon>
        <taxon>asterids</taxon>
        <taxon>campanulids</taxon>
        <taxon>Asterales</taxon>
        <taxon>Asteraceae</taxon>
        <taxon>Asteroideae</taxon>
        <taxon>Anthemideae</taxon>
        <taxon>Anthemidinae</taxon>
        <taxon>Tanacetum</taxon>
    </lineage>
</organism>
<keyword evidence="3" id="KW-1185">Reference proteome</keyword>
<dbReference type="Pfam" id="PF00078">
    <property type="entry name" value="RVT_1"/>
    <property type="match status" value="1"/>
</dbReference>
<evidence type="ECO:0000313" key="2">
    <source>
        <dbReference type="EMBL" id="GJS73367.1"/>
    </source>
</evidence>
<keyword evidence="2" id="KW-0548">Nucleotidyltransferase</keyword>
<proteinExistence type="predicted"/>
<dbReference type="PANTHER" id="PTHR33116">
    <property type="entry name" value="REVERSE TRANSCRIPTASE ZINC-BINDING DOMAIN-CONTAINING PROTEIN-RELATED-RELATED"/>
    <property type="match status" value="1"/>
</dbReference>
<comment type="caution">
    <text evidence="2">The sequence shown here is derived from an EMBL/GenBank/DDBJ whole genome shotgun (WGS) entry which is preliminary data.</text>
</comment>
<reference evidence="2" key="2">
    <citation type="submission" date="2022-01" db="EMBL/GenBank/DDBJ databases">
        <authorList>
            <person name="Yamashiro T."/>
            <person name="Shiraishi A."/>
            <person name="Satake H."/>
            <person name="Nakayama K."/>
        </authorList>
    </citation>
    <scope>NUCLEOTIDE SEQUENCE</scope>
</reference>
<dbReference type="Pfam" id="PF13966">
    <property type="entry name" value="zf-RVT"/>
    <property type="match status" value="1"/>
</dbReference>
<evidence type="ECO:0000259" key="1">
    <source>
        <dbReference type="PROSITE" id="PS50878"/>
    </source>
</evidence>
<accession>A0ABQ4Y7M3</accession>
<dbReference type="PROSITE" id="PS50878">
    <property type="entry name" value="RT_POL"/>
    <property type="match status" value="1"/>
</dbReference>
<dbReference type="GO" id="GO:0003964">
    <property type="term" value="F:RNA-directed DNA polymerase activity"/>
    <property type="evidence" value="ECO:0007669"/>
    <property type="project" value="UniProtKB-KW"/>
</dbReference>
<keyword evidence="2" id="KW-0808">Transferase</keyword>
<dbReference type="Proteomes" id="UP001151760">
    <property type="component" value="Unassembled WGS sequence"/>
</dbReference>
<gene>
    <name evidence="2" type="ORF">Tco_0706208</name>
</gene>
<dbReference type="InterPro" id="IPR000477">
    <property type="entry name" value="RT_dom"/>
</dbReference>
<dbReference type="InterPro" id="IPR026960">
    <property type="entry name" value="RVT-Znf"/>
</dbReference>
<reference evidence="2" key="1">
    <citation type="journal article" date="2022" name="Int. J. Mol. Sci.">
        <title>Draft Genome of Tanacetum Coccineum: Genomic Comparison of Closely Related Tanacetum-Family Plants.</title>
        <authorList>
            <person name="Yamashiro T."/>
            <person name="Shiraishi A."/>
            <person name="Nakayama K."/>
            <person name="Satake H."/>
        </authorList>
    </citation>
    <scope>NUCLEOTIDE SEQUENCE</scope>
</reference>
<sequence>MVFPRLDIGSTVLVDPGLPCTERKPVKKAGCSDGKCRRYEKGGIVTIVEGEAHGGLGLRGGLLDVQTQSHIGRIIISKLTYKLGGLLLPSPIGFGMEPQLGLYVDMWAEICLKSSTMSILVHGSPMEEFGLERGVRQGDPLSPFLFILAVECLNAIVSEAVDKGIFNGIVVGSDRVTMSHLQYADDTIFFGEWNKENAKSLMCILKCFEEVSDLRVNFNKSKLYGVGVTGGEIVEMARWMSCGVGELPITYLGLPIGVCMRRTCAWNPVVEKFKKRLADWKAKTMSFGGRLTLVKAVLGSLPLYYFSMFHVPSSVIKNLREYSKMVVAIQTEGESLWVRVIKSIHGKSGELGDIRGEWVWVRNLRGRVCKDFEELQELLHNVVIKFDCRDSWRWTLKENGDFAVRELSKLVKEKTLSVDSGGESTIWNKWVQKKVNIFMWRALKGRLPVRKELDKRGIDLDSLLCPSCGDMMELCSHVCNFARSVWEKIYC</sequence>
<keyword evidence="2" id="KW-0695">RNA-directed DNA polymerase</keyword>
<feature type="domain" description="Reverse transcriptase" evidence="1">
    <location>
        <begin position="1"/>
        <end position="256"/>
    </location>
</feature>
<protein>
    <submittedName>
        <fullName evidence="2">Reverse transcriptase domain, reverse transcriptase zinc-binding domain protein</fullName>
    </submittedName>
</protein>
<dbReference type="EMBL" id="BQNB010010149">
    <property type="protein sequence ID" value="GJS73367.1"/>
    <property type="molecule type" value="Genomic_DNA"/>
</dbReference>
<dbReference type="PANTHER" id="PTHR33116:SF77">
    <property type="entry name" value="RNA-DIRECTED DNA POLYMERASE"/>
    <property type="match status" value="1"/>
</dbReference>